<protein>
    <submittedName>
        <fullName evidence="1">Flagellar protein FlhE</fullName>
    </submittedName>
</protein>
<dbReference type="Proteomes" id="UP000268615">
    <property type="component" value="Unassembled WGS sequence"/>
</dbReference>
<keyword evidence="1" id="KW-0966">Cell projection</keyword>
<gene>
    <name evidence="1" type="ORF">EHN07_11945</name>
</gene>
<keyword evidence="1" id="KW-0969">Cilium</keyword>
<accession>A0A3N5DGY4</accession>
<dbReference type="EMBL" id="RPOH01000045">
    <property type="protein sequence ID" value="RPH26541.1"/>
    <property type="molecule type" value="Genomic_DNA"/>
</dbReference>
<sequence length="131" mass="13863">MLLAASLSSQAASVAYGSWSSFSVGGTVSVGNQPLSSRPLAPLLPPAAAINRVAWRITLLSPAPPALTIKLCSQDKCIYLESLAGQKNVDALLPAHGPFHFVYTVNHQGQLIPPLNVVKNQLTIDWKIPAP</sequence>
<evidence type="ECO:0000313" key="2">
    <source>
        <dbReference type="Proteomes" id="UP000268615"/>
    </source>
</evidence>
<evidence type="ECO:0000313" key="1">
    <source>
        <dbReference type="EMBL" id="RPH26541.1"/>
    </source>
</evidence>
<reference evidence="1 2" key="1">
    <citation type="submission" date="2018-11" db="EMBL/GenBank/DDBJ databases">
        <title>Draft genome sequence of Buttiauxella warmboldiae CCUG 35512.</title>
        <authorList>
            <person name="Salva-Serra F."/>
            <person name="Marathe N."/>
            <person name="Moore E."/>
            <person name="Svensson L."/>
            <person name="Engstrom-Jakobsson H."/>
        </authorList>
    </citation>
    <scope>NUCLEOTIDE SEQUENCE [LARGE SCALE GENOMIC DNA]</scope>
    <source>
        <strain evidence="1 2">CCUG 35512</strain>
    </source>
</reference>
<comment type="caution">
    <text evidence="1">The sequence shown here is derived from an EMBL/GenBank/DDBJ whole genome shotgun (WGS) entry which is preliminary data.</text>
</comment>
<dbReference type="Pfam" id="PF06366">
    <property type="entry name" value="FlhE"/>
    <property type="match status" value="1"/>
</dbReference>
<keyword evidence="2" id="KW-1185">Reference proteome</keyword>
<dbReference type="AlphaFoldDB" id="A0A3N5DGY4"/>
<dbReference type="OrthoDB" id="6521367at2"/>
<organism evidence="1 2">
    <name type="scientific">Buttiauxella warmboldiae</name>
    <dbReference type="NCBI Taxonomy" id="82993"/>
    <lineage>
        <taxon>Bacteria</taxon>
        <taxon>Pseudomonadati</taxon>
        <taxon>Pseudomonadota</taxon>
        <taxon>Gammaproteobacteria</taxon>
        <taxon>Enterobacterales</taxon>
        <taxon>Enterobacteriaceae</taxon>
        <taxon>Buttiauxella</taxon>
    </lineage>
</organism>
<proteinExistence type="predicted"/>
<keyword evidence="1" id="KW-0282">Flagellum</keyword>
<name>A0A3N5DGY4_9ENTR</name>
<dbReference type="InterPro" id="IPR009420">
    <property type="entry name" value="FlhE"/>
</dbReference>